<accession>F0WFI0</accession>
<dbReference type="HOGENOM" id="CLU_3091275_0_0_1"/>
<evidence type="ECO:0000313" key="1">
    <source>
        <dbReference type="EMBL" id="CCA19962.1"/>
    </source>
</evidence>
<reference evidence="1" key="2">
    <citation type="submission" date="2011-02" db="EMBL/GenBank/DDBJ databases">
        <authorList>
            <person name="MacLean D."/>
        </authorList>
    </citation>
    <scope>NUCLEOTIDE SEQUENCE</scope>
</reference>
<sequence>MLDKSAIRWTNLPSESIISKGLRLRLRPRTVPVKVCLTLHTSQALQFIDCLE</sequence>
<protein>
    <submittedName>
        <fullName evidence="1">AlNc14C83G5365 protein</fullName>
    </submittedName>
</protein>
<reference evidence="1" key="1">
    <citation type="journal article" date="2011" name="PLoS Biol.">
        <title>Gene gain and loss during evolution of obligate parasitism in the white rust pathogen of Arabidopsis thaliana.</title>
        <authorList>
            <person name="Kemen E."/>
            <person name="Gardiner A."/>
            <person name="Schultz-Larsen T."/>
            <person name="Kemen A.C."/>
            <person name="Balmuth A.L."/>
            <person name="Robert-Seilaniantz A."/>
            <person name="Bailey K."/>
            <person name="Holub E."/>
            <person name="Studholme D.J."/>
            <person name="Maclean D."/>
            <person name="Jones J.D."/>
        </authorList>
    </citation>
    <scope>NUCLEOTIDE SEQUENCE</scope>
</reference>
<dbReference type="AlphaFoldDB" id="F0WFI0"/>
<proteinExistence type="predicted"/>
<organism evidence="1">
    <name type="scientific">Albugo laibachii Nc14</name>
    <dbReference type="NCBI Taxonomy" id="890382"/>
    <lineage>
        <taxon>Eukaryota</taxon>
        <taxon>Sar</taxon>
        <taxon>Stramenopiles</taxon>
        <taxon>Oomycota</taxon>
        <taxon>Peronosporomycetes</taxon>
        <taxon>Albuginales</taxon>
        <taxon>Albuginaceae</taxon>
        <taxon>Albugo</taxon>
    </lineage>
</organism>
<dbReference type="EMBL" id="FR824128">
    <property type="protein sequence ID" value="CCA19962.1"/>
    <property type="molecule type" value="Genomic_DNA"/>
</dbReference>
<gene>
    <name evidence="1" type="primary">AlNc14C83G5365</name>
    <name evidence="1" type="ORF">ALNC14_061050</name>
</gene>
<name>F0WFI0_9STRA</name>